<protein>
    <submittedName>
        <fullName evidence="2">Uncharacterized protein</fullName>
    </submittedName>
</protein>
<feature type="compositionally biased region" description="Acidic residues" evidence="1">
    <location>
        <begin position="1017"/>
        <end position="1051"/>
    </location>
</feature>
<dbReference type="InterPro" id="IPR041078">
    <property type="entry name" value="Plavaka"/>
</dbReference>
<evidence type="ECO:0000313" key="2">
    <source>
        <dbReference type="EMBL" id="GJJ11230.1"/>
    </source>
</evidence>
<comment type="caution">
    <text evidence="2">The sequence shown here is derived from an EMBL/GenBank/DDBJ whole genome shotgun (WGS) entry which is preliminary data.</text>
</comment>
<proteinExistence type="predicted"/>
<name>A0AAV5AH24_9AGAM</name>
<dbReference type="EMBL" id="BPWL01000006">
    <property type="protein sequence ID" value="GJJ11230.1"/>
    <property type="molecule type" value="Genomic_DNA"/>
</dbReference>
<dbReference type="AlphaFoldDB" id="A0AAV5AH24"/>
<gene>
    <name evidence="2" type="ORF">Clacol_005462</name>
</gene>
<keyword evidence="3" id="KW-1185">Reference proteome</keyword>
<feature type="region of interest" description="Disordered" evidence="1">
    <location>
        <begin position="1006"/>
        <end position="1051"/>
    </location>
</feature>
<evidence type="ECO:0000256" key="1">
    <source>
        <dbReference type="SAM" id="MobiDB-lite"/>
    </source>
</evidence>
<organism evidence="2 3">
    <name type="scientific">Clathrus columnatus</name>
    <dbReference type="NCBI Taxonomy" id="1419009"/>
    <lineage>
        <taxon>Eukaryota</taxon>
        <taxon>Fungi</taxon>
        <taxon>Dikarya</taxon>
        <taxon>Basidiomycota</taxon>
        <taxon>Agaricomycotina</taxon>
        <taxon>Agaricomycetes</taxon>
        <taxon>Phallomycetidae</taxon>
        <taxon>Phallales</taxon>
        <taxon>Clathraceae</taxon>
        <taxon>Clathrus</taxon>
    </lineage>
</organism>
<accession>A0AAV5AH24</accession>
<evidence type="ECO:0000313" key="3">
    <source>
        <dbReference type="Proteomes" id="UP001050691"/>
    </source>
</evidence>
<dbReference type="Pfam" id="PF18759">
    <property type="entry name" value="Plavaka"/>
    <property type="match status" value="1"/>
</dbReference>
<dbReference type="Proteomes" id="UP001050691">
    <property type="component" value="Unassembled WGS sequence"/>
</dbReference>
<sequence length="1051" mass="121456">MDFINMTLNQEIIMEVVAEGQSSVGLLWANEREEQPMTRPQRTRCHPMCYQDELPLVEPPAVILKSVPHVILYVNQPFETVPDKFGLFRRYIEPPSFIPDEETFTKPLASDVTTTPECTIEFKVEDCHGLTHCRVLDLLKLIDENDKFVPWLSTKDKWNNNKTLKITIPEGKQNLTTPIGREVEIHGLHTQSIVEIIQTVYSTSSNIHYTPYELYYKNGNSTQRIYGEIYSSPAYITEHCKLPRVPNCTLERTVAPLMFWSDATHLTSFGTAKLWPIYMCFGSQSKYTRIQLKAGQCHHIAYIPSLPDHIQDIIREFTGGKTTRLPILTHCRRELMQGVWDILLDEEFITSYKEGIIILCPDGITQHIILKTTIRDKGLSPCPRCLIVKNDISQMGTYKDMQNRKSNKRQDTLIRQNHIHKARELIYKKGTPIQSQMVESLLKERSLVPTVNAFSQKLFKFGFDFHKVFIVDFLHEIELGVWKALFTHLIRILHTTHETKVQELNRRYRLIPTFGRDIIRRFANNVAEMKKLAARDFEDILQCSIPAFEGLFSDPLDRLIQDILFVFCSWHGICKLRLHTEKTLHSLEILTQALGRCFRQFNSITADMIIMELPREASARNRRQIQTASEGSRNINPGSLKCKTLNLSTYKFHLIGDYVTTICQFGTIESYSTQAGELQHRTIKRRYLRSARAQIAKSLTTIEAQERHMQSINNQLNPEKIAGPVEHFCYVPPQERYHISSNRTNPLHIAKFLRENKDDIAVKDFYSLLKDHILARLLDLEYDGDEMHFTSKDRNEVFIKNDTIFQHSTCRINFTTYDLRRSQDIINPGYGHSDIMVLAREDSSQKNSHCFWYARVIKIFHLYASHRLPNGELTSERALNFLWVRWFGKDFTYKAGSKDRRLDRIAFISEEDDTESFGLLDPALVLRTAHIIPAFAYGFAEESALSSSKLAHPNSELKDWNYYYVNRFADRDILMHYLGRELDTSLLLLGIVEPNEDGTDDKVREFEMEDSGCVNSGEEDIESGSGTELDETSDDGSDMIGEDFDEGYDTA</sequence>
<reference evidence="2" key="1">
    <citation type="submission" date="2021-10" db="EMBL/GenBank/DDBJ databases">
        <title>De novo Genome Assembly of Clathrus columnatus (Basidiomycota, Fungi) Using Illumina and Nanopore Sequence Data.</title>
        <authorList>
            <person name="Ogiso-Tanaka E."/>
            <person name="Itagaki H."/>
            <person name="Hosoya T."/>
            <person name="Hosaka K."/>
        </authorList>
    </citation>
    <scope>NUCLEOTIDE SEQUENCE</scope>
    <source>
        <strain evidence="2">MO-923</strain>
    </source>
</reference>